<dbReference type="KEGG" id="tro:trd_A0917"/>
<dbReference type="Pfam" id="PF00701">
    <property type="entry name" value="DHDPS"/>
    <property type="match status" value="1"/>
</dbReference>
<proteinExistence type="inferred from homology"/>
<organism evidence="4 5">
    <name type="scientific">Thermomicrobium roseum (strain ATCC 27502 / DSM 5159 / P-2)</name>
    <dbReference type="NCBI Taxonomy" id="309801"/>
    <lineage>
        <taxon>Bacteria</taxon>
        <taxon>Pseudomonadati</taxon>
        <taxon>Thermomicrobiota</taxon>
        <taxon>Thermomicrobia</taxon>
        <taxon>Thermomicrobiales</taxon>
        <taxon>Thermomicrobiaceae</taxon>
        <taxon>Thermomicrobium</taxon>
    </lineage>
</organism>
<gene>
    <name evidence="4" type="ordered locus">trd_A0917</name>
</gene>
<reference evidence="4 5" key="1">
    <citation type="journal article" date="2009" name="PLoS ONE">
        <title>Complete genome sequence of the aerobic CO-oxidizing thermophile Thermomicrobium roseum.</title>
        <authorList>
            <person name="Wu D."/>
            <person name="Raymond J."/>
            <person name="Wu M."/>
            <person name="Chatterji S."/>
            <person name="Ren Q."/>
            <person name="Graham J.E."/>
            <person name="Bryant D.A."/>
            <person name="Robb F."/>
            <person name="Colman A."/>
            <person name="Tallon L.J."/>
            <person name="Badger J.H."/>
            <person name="Madupu R."/>
            <person name="Ward N.L."/>
            <person name="Eisen J.A."/>
        </authorList>
    </citation>
    <scope>NUCLEOTIDE SEQUENCE [LARGE SCALE GENOMIC DNA]</scope>
    <source>
        <strain evidence="5">ATCC 27502 / DSM 5159 / P-2</strain>
        <plasmid evidence="4">unnamed</plasmid>
    </source>
</reference>
<keyword evidence="4" id="KW-0614">Plasmid</keyword>
<dbReference type="EMBL" id="CP001276">
    <property type="protein sequence ID" value="ACM06929.1"/>
    <property type="molecule type" value="Genomic_DNA"/>
</dbReference>
<dbReference type="PANTHER" id="PTHR12128">
    <property type="entry name" value="DIHYDRODIPICOLINATE SYNTHASE"/>
    <property type="match status" value="1"/>
</dbReference>
<dbReference type="SUPFAM" id="SSF51569">
    <property type="entry name" value="Aldolase"/>
    <property type="match status" value="1"/>
</dbReference>
<evidence type="ECO:0000256" key="1">
    <source>
        <dbReference type="ARBA" id="ARBA00023239"/>
    </source>
</evidence>
<evidence type="ECO:0000256" key="2">
    <source>
        <dbReference type="PIRNR" id="PIRNR001365"/>
    </source>
</evidence>
<sequence length="332" mass="37647">MGLAWQASDLRGVIALVPTPTKEGAEHWRTEDVVDLDETERMIRAILQDGATGVATNGTLGEMATLLREEWERFVAVVWETVRAIDPDRPLFIGATTLGTRETISRLRYLRKLGVRGTLLGRPFWSQLAPEAIIAFYRDIAEGFPEIAVLLYDNPEAFKGPIPTPVYAALADSSTVIGVKYVSLTPKYRADMDAVRGKIRLLPLESDWFWAWTLYPDEALGCWSSSMLCGPEPVRYLAEALERGDIEAARWITHRIEWTYEPFLARQNFQEFSRYNIPLEKIRFNAAGYVKAGPPLPPYHVVPENYRRGALEHAARWRQLVSEVQARRAMLA</sequence>
<geneLocation type="plasmid" evidence="5">
    <name>Tros</name>
</geneLocation>
<name>B9L553_THERP</name>
<keyword evidence="1 2" id="KW-0456">Lyase</keyword>
<dbReference type="SMART" id="SM01130">
    <property type="entry name" value="DHDPS"/>
    <property type="match status" value="1"/>
</dbReference>
<feature type="active site" description="Proton donor/acceptor" evidence="3">
    <location>
        <position position="152"/>
    </location>
</feature>
<accession>B9L553</accession>
<keyword evidence="5" id="KW-1185">Reference proteome</keyword>
<dbReference type="OrthoDB" id="9778880at2"/>
<evidence type="ECO:0000256" key="3">
    <source>
        <dbReference type="PIRSR" id="PIRSR001365-1"/>
    </source>
</evidence>
<evidence type="ECO:0000313" key="4">
    <source>
        <dbReference type="EMBL" id="ACM06929.1"/>
    </source>
</evidence>
<dbReference type="Proteomes" id="UP000000447">
    <property type="component" value="Plasmid unnamed"/>
</dbReference>
<evidence type="ECO:0000313" key="5">
    <source>
        <dbReference type="Proteomes" id="UP000000447"/>
    </source>
</evidence>
<dbReference type="GO" id="GO:0008840">
    <property type="term" value="F:4-hydroxy-tetrahydrodipicolinate synthase activity"/>
    <property type="evidence" value="ECO:0007669"/>
    <property type="project" value="TreeGrafter"/>
</dbReference>
<dbReference type="PANTHER" id="PTHR12128:SF51">
    <property type="entry name" value="BLL4205 PROTEIN"/>
    <property type="match status" value="1"/>
</dbReference>
<feature type="active site" description="Schiff-base intermediate with substrate" evidence="3">
    <location>
        <position position="180"/>
    </location>
</feature>
<dbReference type="PIRSF" id="PIRSF001365">
    <property type="entry name" value="DHDPS"/>
    <property type="match status" value="1"/>
</dbReference>
<comment type="similarity">
    <text evidence="2">Belongs to the DapA family.</text>
</comment>
<dbReference type="InterPro" id="IPR002220">
    <property type="entry name" value="DapA-like"/>
</dbReference>
<dbReference type="InterPro" id="IPR013785">
    <property type="entry name" value="Aldolase_TIM"/>
</dbReference>
<dbReference type="HOGENOM" id="CLU_846989_0_0_0"/>
<dbReference type="RefSeq" id="WP_012642916.1">
    <property type="nucleotide sequence ID" value="NC_011961.1"/>
</dbReference>
<dbReference type="AlphaFoldDB" id="B9L553"/>
<dbReference type="Gene3D" id="3.20.20.70">
    <property type="entry name" value="Aldolase class I"/>
    <property type="match status" value="1"/>
</dbReference>
<dbReference type="eggNOG" id="COG0329">
    <property type="taxonomic scope" value="Bacteria"/>
</dbReference>
<protein>
    <submittedName>
        <fullName evidence="4">Aldolase</fullName>
    </submittedName>
</protein>